<sequence length="808" mass="81659">MPGSPPGNRSSIQRRPDTHEITTPRALPLPPERQPQGRVGVPPREALGEDGATSHSGRKVPRRQYEAFRRGGARGTARPAEADGSSRDSSTGQPGGLKRTEGPATTVRGVPPGRGAGNCAPSRNRQKFPRQQYGAARRAEADGRSRDDGPPTHVGPHPPPRGRLRSETPTHPRQEDSVPPSLDAPTVRTWCRLALAALGRAREDIDAINVYPVADGDTGTNLYLTMESAAQAVEALYGDPAAPAAPAPTLTEAFRAMAHGALIGARGNSGTILAQLLRGMNDSLRRSASSADPPAAADMCRALRTAADSAYEAVARPTEGTMLTVAAAAASAAEAAAQAAPPRPEADRLAAVVRAAHDGARTALTATPDQLGVLRAAGVVDAGGLGLVAVLAALVAAVTGEAPHHGDLPPRTARPTAAPDPAGGTPPGPTAPPAAPTATLTRPAPAHAPAGGEPGTVPRQHPHDPAAGGPGERAEVLAPGAAPHGCPDAGAADGGPAFEVLYLLDAPADAVTALRTRLDGLGDSLVVVGGDGLWNVHVHVDDVGAAIEAGIEAGRPHRIRVTHFGAQAGAGPAGRTGRPDGAGPATGRQGRAVVALVRGDGMAALCEQAGATVVAVRAGEPPASAEIAAAVRRTGAREVVVLPNDSDLRPAAGAAAEQARAEGVRVSLIPTRSVVQGIAALAVHEPRRSFDEDVVAMTSAAGATRYAELAVAEHESWTMAGVCQAGDVLGLIDGDVALIGSDVAGAAVEVLDRMLAAGGEMVTLVLGATAPPGLADLLEAHVRDTHLAVDTVIYEGGQATCPLLIGVE</sequence>
<evidence type="ECO:0000313" key="4">
    <source>
        <dbReference type="Proteomes" id="UP000734511"/>
    </source>
</evidence>
<dbReference type="Proteomes" id="UP000734511">
    <property type="component" value="Unassembled WGS sequence"/>
</dbReference>
<evidence type="ECO:0000313" key="3">
    <source>
        <dbReference type="EMBL" id="NJP46710.1"/>
    </source>
</evidence>
<feature type="region of interest" description="Disordered" evidence="1">
    <location>
        <begin position="567"/>
        <end position="587"/>
    </location>
</feature>
<evidence type="ECO:0000256" key="1">
    <source>
        <dbReference type="SAM" id="MobiDB-lite"/>
    </source>
</evidence>
<dbReference type="Pfam" id="PF13684">
    <property type="entry name" value="FakA-like_C"/>
    <property type="match status" value="1"/>
</dbReference>
<dbReference type="NCBIfam" id="TIGR03599">
    <property type="entry name" value="YloV"/>
    <property type="match status" value="1"/>
</dbReference>
<comment type="caution">
    <text evidence="3">The sequence shown here is derived from an EMBL/GenBank/DDBJ whole genome shotgun (WGS) entry which is preliminary data.</text>
</comment>
<gene>
    <name evidence="3" type="ORF">HCN08_25375</name>
</gene>
<name>A0ABX0ZUP4_9ACTN</name>
<dbReference type="PANTHER" id="PTHR33434:SF4">
    <property type="entry name" value="PHOSPHATASE PROTEIN"/>
    <property type="match status" value="1"/>
</dbReference>
<dbReference type="InterPro" id="IPR048394">
    <property type="entry name" value="FakA-like_M"/>
</dbReference>
<dbReference type="Pfam" id="PF21645">
    <property type="entry name" value="FakA-like_M"/>
    <property type="match status" value="1"/>
</dbReference>
<feature type="compositionally biased region" description="Basic and acidic residues" evidence="1">
    <location>
        <begin position="137"/>
        <end position="150"/>
    </location>
</feature>
<dbReference type="SMART" id="SM01120">
    <property type="entry name" value="Dak2"/>
    <property type="match status" value="1"/>
</dbReference>
<reference evidence="3 4" key="1">
    <citation type="submission" date="2020-03" db="EMBL/GenBank/DDBJ databases">
        <title>WGS of actinomycetes isolated from Thailand.</title>
        <authorList>
            <person name="Thawai C."/>
        </authorList>
    </citation>
    <scope>NUCLEOTIDE SEQUENCE [LARGE SCALE GENOMIC DNA]</scope>
    <source>
        <strain evidence="3 4">PRB2-1</strain>
    </source>
</reference>
<proteinExistence type="predicted"/>
<dbReference type="InterPro" id="IPR033470">
    <property type="entry name" value="FakA-like_C"/>
</dbReference>
<organism evidence="3 4">
    <name type="scientific">Actinacidiphila epipremni</name>
    <dbReference type="NCBI Taxonomy" id="2053013"/>
    <lineage>
        <taxon>Bacteria</taxon>
        <taxon>Bacillati</taxon>
        <taxon>Actinomycetota</taxon>
        <taxon>Actinomycetes</taxon>
        <taxon>Kitasatosporales</taxon>
        <taxon>Streptomycetaceae</taxon>
        <taxon>Actinacidiphila</taxon>
    </lineage>
</organism>
<feature type="region of interest" description="Disordered" evidence="1">
    <location>
        <begin position="402"/>
        <end position="490"/>
    </location>
</feature>
<dbReference type="SMART" id="SM01121">
    <property type="entry name" value="Dak1_2"/>
    <property type="match status" value="1"/>
</dbReference>
<dbReference type="Pfam" id="PF02734">
    <property type="entry name" value="Dak2"/>
    <property type="match status" value="1"/>
</dbReference>
<dbReference type="InterPro" id="IPR004007">
    <property type="entry name" value="DhaL_dom"/>
</dbReference>
<dbReference type="PANTHER" id="PTHR33434">
    <property type="entry name" value="DEGV DOMAIN-CONTAINING PROTEIN DR_1986-RELATED"/>
    <property type="match status" value="1"/>
</dbReference>
<dbReference type="InterPro" id="IPR036117">
    <property type="entry name" value="DhaL_dom_sf"/>
</dbReference>
<dbReference type="InterPro" id="IPR050270">
    <property type="entry name" value="DegV_domain_contain"/>
</dbReference>
<feature type="compositionally biased region" description="Low complexity" evidence="1">
    <location>
        <begin position="478"/>
        <end position="490"/>
    </location>
</feature>
<protein>
    <submittedName>
        <fullName evidence="3">DAK2 domain-containing protein</fullName>
    </submittedName>
</protein>
<dbReference type="PROSITE" id="PS51480">
    <property type="entry name" value="DHAL"/>
    <property type="match status" value="1"/>
</dbReference>
<keyword evidence="4" id="KW-1185">Reference proteome</keyword>
<evidence type="ECO:0000259" key="2">
    <source>
        <dbReference type="PROSITE" id="PS51480"/>
    </source>
</evidence>
<dbReference type="InterPro" id="IPR019986">
    <property type="entry name" value="YloV-like"/>
</dbReference>
<feature type="compositionally biased region" description="Low complexity" evidence="1">
    <location>
        <begin position="567"/>
        <end position="585"/>
    </location>
</feature>
<feature type="region of interest" description="Disordered" evidence="1">
    <location>
        <begin position="1"/>
        <end position="184"/>
    </location>
</feature>
<feature type="domain" description="DhaL" evidence="2">
    <location>
        <begin position="185"/>
        <end position="396"/>
    </location>
</feature>
<dbReference type="Gene3D" id="1.25.40.340">
    <property type="match status" value="1"/>
</dbReference>
<dbReference type="SUPFAM" id="SSF101473">
    <property type="entry name" value="DhaL-like"/>
    <property type="match status" value="1"/>
</dbReference>
<dbReference type="EMBL" id="JAATEJ010000023">
    <property type="protein sequence ID" value="NJP46710.1"/>
    <property type="molecule type" value="Genomic_DNA"/>
</dbReference>
<feature type="compositionally biased region" description="Basic and acidic residues" evidence="1">
    <location>
        <begin position="164"/>
        <end position="176"/>
    </location>
</feature>
<feature type="compositionally biased region" description="Low complexity" evidence="1">
    <location>
        <begin position="436"/>
        <end position="451"/>
    </location>
</feature>
<feature type="compositionally biased region" description="Pro residues" evidence="1">
    <location>
        <begin position="424"/>
        <end position="435"/>
    </location>
</feature>
<feature type="compositionally biased region" description="Low complexity" evidence="1">
    <location>
        <begin position="409"/>
        <end position="423"/>
    </location>
</feature>
<accession>A0ABX0ZUP4</accession>